<dbReference type="PANTHER" id="PTHR33908">
    <property type="entry name" value="MANNOSYLTRANSFERASE YKCB-RELATED"/>
    <property type="match status" value="1"/>
</dbReference>
<dbReference type="EMBL" id="CADCWM010001244">
    <property type="protein sequence ID" value="CAA9590233.1"/>
    <property type="molecule type" value="Genomic_DNA"/>
</dbReference>
<evidence type="ECO:0000256" key="9">
    <source>
        <dbReference type="SAM" id="Phobius"/>
    </source>
</evidence>
<protein>
    <recommendedName>
        <fullName evidence="11">Glycosyltransferase RgtA/B/C/D-like domain-containing protein</fullName>
    </recommendedName>
</protein>
<dbReference type="InterPro" id="IPR050297">
    <property type="entry name" value="LipidA_mod_glycosyltrf_83"/>
</dbReference>
<keyword evidence="2" id="KW-1003">Cell membrane</keyword>
<evidence type="ECO:0000256" key="3">
    <source>
        <dbReference type="ARBA" id="ARBA00022676"/>
    </source>
</evidence>
<comment type="subcellular location">
    <subcellularLocation>
        <location evidence="1">Cell membrane</location>
        <topology evidence="1">Multi-pass membrane protein</topology>
    </subcellularLocation>
</comment>
<feature type="compositionally biased region" description="Low complexity" evidence="8">
    <location>
        <begin position="370"/>
        <end position="392"/>
    </location>
</feature>
<keyword evidence="3" id="KW-0328">Glycosyltransferase</keyword>
<evidence type="ECO:0000256" key="4">
    <source>
        <dbReference type="ARBA" id="ARBA00022679"/>
    </source>
</evidence>
<feature type="region of interest" description="Disordered" evidence="8">
    <location>
        <begin position="370"/>
        <end position="401"/>
    </location>
</feature>
<keyword evidence="4" id="KW-0808">Transferase</keyword>
<feature type="domain" description="Glycosyltransferase RgtA/B/C/D-like" evidence="11">
    <location>
        <begin position="97"/>
        <end position="169"/>
    </location>
</feature>
<evidence type="ECO:0000256" key="1">
    <source>
        <dbReference type="ARBA" id="ARBA00004651"/>
    </source>
</evidence>
<dbReference type="GO" id="GO:0016763">
    <property type="term" value="F:pentosyltransferase activity"/>
    <property type="evidence" value="ECO:0007669"/>
    <property type="project" value="TreeGrafter"/>
</dbReference>
<dbReference type="Pfam" id="PF13231">
    <property type="entry name" value="PMT_2"/>
    <property type="match status" value="1"/>
</dbReference>
<feature type="signal peptide" evidence="10">
    <location>
        <begin position="1"/>
        <end position="19"/>
    </location>
</feature>
<feature type="transmembrane region" description="Helical" evidence="9">
    <location>
        <begin position="238"/>
        <end position="262"/>
    </location>
</feature>
<evidence type="ECO:0000256" key="7">
    <source>
        <dbReference type="ARBA" id="ARBA00023136"/>
    </source>
</evidence>
<keyword evidence="7 9" id="KW-0472">Membrane</keyword>
<evidence type="ECO:0000313" key="12">
    <source>
        <dbReference type="EMBL" id="CAA9590233.1"/>
    </source>
</evidence>
<name>A0A6J4VWH3_9BACT</name>
<evidence type="ECO:0000256" key="2">
    <source>
        <dbReference type="ARBA" id="ARBA00022475"/>
    </source>
</evidence>
<organism evidence="12">
    <name type="scientific">uncultured Thermomicrobiales bacterium</name>
    <dbReference type="NCBI Taxonomy" id="1645740"/>
    <lineage>
        <taxon>Bacteria</taxon>
        <taxon>Pseudomonadati</taxon>
        <taxon>Thermomicrobiota</taxon>
        <taxon>Thermomicrobia</taxon>
        <taxon>Thermomicrobiales</taxon>
        <taxon>environmental samples</taxon>
    </lineage>
</organism>
<accession>A0A6J4VWH3</accession>
<reference evidence="12" key="1">
    <citation type="submission" date="2020-02" db="EMBL/GenBank/DDBJ databases">
        <authorList>
            <person name="Meier V. D."/>
        </authorList>
    </citation>
    <scope>NUCLEOTIDE SEQUENCE</scope>
    <source>
        <strain evidence="12">AVDCRST_MAG88</strain>
    </source>
</reference>
<dbReference type="GO" id="GO:0009103">
    <property type="term" value="P:lipopolysaccharide biosynthetic process"/>
    <property type="evidence" value="ECO:0007669"/>
    <property type="project" value="UniProtKB-ARBA"/>
</dbReference>
<feature type="transmembrane region" description="Helical" evidence="9">
    <location>
        <begin position="348"/>
        <end position="367"/>
    </location>
</feature>
<dbReference type="AlphaFoldDB" id="A0A6J4VWH3"/>
<sequence>PTPVILAGIVLVAAVPRLAAPAILAPQPADWAAAIEREALGEARRMLTTGDFRPRTFARPSALLYAQTAAGAGTFLAGVSADRWRTVGAVDPDNLARGARLLNAIFGLAAVLLTYAVAARLYGRRAGLAAAALMALSPIAWTATATATEDALVALVGLAAFSLCAALDVGRGRGRGMEDGAPTSGSRGPLTAPPRSLTAALLVGAAAGVRPSLALLALPLVLAWWWERGAGRRVPGALLPAAAGTGFLLAMPFALVALPAVLDAASVAAREYDLRPAPATLRLATGLPRAAALALQSDPLLALAGALGACWALARHRRADLLVLAALVPTGLLLALHRDLEPRHFAPYGPFLALLGGAFLSEVGAALRGQPRPRCPTGPGRRTADRTAAARGNRSRREGDS</sequence>
<gene>
    <name evidence="12" type="ORF">AVDCRST_MAG88-4759</name>
</gene>
<keyword evidence="5 9" id="KW-0812">Transmembrane</keyword>
<keyword evidence="10" id="KW-0732">Signal</keyword>
<evidence type="ECO:0000256" key="6">
    <source>
        <dbReference type="ARBA" id="ARBA00022989"/>
    </source>
</evidence>
<dbReference type="InterPro" id="IPR038731">
    <property type="entry name" value="RgtA/B/C-like"/>
</dbReference>
<feature type="chain" id="PRO_5027027845" description="Glycosyltransferase RgtA/B/C/D-like domain-containing protein" evidence="10">
    <location>
        <begin position="20"/>
        <end position="401"/>
    </location>
</feature>
<feature type="non-terminal residue" evidence="12">
    <location>
        <position position="1"/>
    </location>
</feature>
<evidence type="ECO:0000256" key="5">
    <source>
        <dbReference type="ARBA" id="ARBA00022692"/>
    </source>
</evidence>
<proteinExistence type="predicted"/>
<feature type="transmembrane region" description="Helical" evidence="9">
    <location>
        <begin position="197"/>
        <end position="226"/>
    </location>
</feature>
<feature type="transmembrane region" description="Helical" evidence="9">
    <location>
        <begin position="101"/>
        <end position="119"/>
    </location>
</feature>
<evidence type="ECO:0000256" key="8">
    <source>
        <dbReference type="SAM" id="MobiDB-lite"/>
    </source>
</evidence>
<keyword evidence="6 9" id="KW-1133">Transmembrane helix</keyword>
<feature type="transmembrane region" description="Helical" evidence="9">
    <location>
        <begin position="319"/>
        <end position="336"/>
    </location>
</feature>
<evidence type="ECO:0000259" key="11">
    <source>
        <dbReference type="Pfam" id="PF13231"/>
    </source>
</evidence>
<feature type="transmembrane region" description="Helical" evidence="9">
    <location>
        <begin position="126"/>
        <end position="145"/>
    </location>
</feature>
<evidence type="ECO:0000256" key="10">
    <source>
        <dbReference type="SAM" id="SignalP"/>
    </source>
</evidence>
<dbReference type="GO" id="GO:0005886">
    <property type="term" value="C:plasma membrane"/>
    <property type="evidence" value="ECO:0007669"/>
    <property type="project" value="UniProtKB-SubCell"/>
</dbReference>
<dbReference type="PANTHER" id="PTHR33908:SF11">
    <property type="entry name" value="MEMBRANE PROTEIN"/>
    <property type="match status" value="1"/>
</dbReference>